<organism evidence="13 14">
    <name type="scientific">Patulibacter medicamentivorans</name>
    <dbReference type="NCBI Taxonomy" id="1097667"/>
    <lineage>
        <taxon>Bacteria</taxon>
        <taxon>Bacillati</taxon>
        <taxon>Actinomycetota</taxon>
        <taxon>Thermoleophilia</taxon>
        <taxon>Solirubrobacterales</taxon>
        <taxon>Patulibacteraceae</taxon>
        <taxon>Patulibacter</taxon>
    </lineage>
</organism>
<keyword evidence="3 13" id="KW-0378">Hydrolase</keyword>
<keyword evidence="13" id="KW-0645">Protease</keyword>
<dbReference type="EMBL" id="AGUD01000021">
    <property type="protein sequence ID" value="EHN12483.1"/>
    <property type="molecule type" value="Genomic_DNA"/>
</dbReference>
<evidence type="ECO:0000256" key="7">
    <source>
        <dbReference type="PIRSR" id="PIRSR618044-1"/>
    </source>
</evidence>
<dbReference type="RefSeq" id="WP_007570770.1">
    <property type="nucleotide sequence ID" value="NZ_AGUD01000021.1"/>
</dbReference>
<feature type="active site" description="Proton acceptor" evidence="7">
    <location>
        <position position="108"/>
    </location>
</feature>
<dbReference type="PANTHER" id="PTHR21581:SF6">
    <property type="entry name" value="TRAFFICKING PROTEIN PARTICLE COMPLEX SUBUNIT 12"/>
    <property type="match status" value="1"/>
</dbReference>
<dbReference type="Gene3D" id="3.40.710.10">
    <property type="entry name" value="DD-peptidase/beta-lactamase superfamily"/>
    <property type="match status" value="1"/>
</dbReference>
<dbReference type="PANTHER" id="PTHR21581">
    <property type="entry name" value="D-ALANYL-D-ALANINE CARBOXYPEPTIDASE"/>
    <property type="match status" value="1"/>
</dbReference>
<dbReference type="GO" id="GO:0009252">
    <property type="term" value="P:peptidoglycan biosynthetic process"/>
    <property type="evidence" value="ECO:0007669"/>
    <property type="project" value="UniProtKB-KW"/>
</dbReference>
<accession>H0E1G4</accession>
<evidence type="ECO:0000256" key="9">
    <source>
        <dbReference type="RuleBase" id="RU004016"/>
    </source>
</evidence>
<dbReference type="InterPro" id="IPR012338">
    <property type="entry name" value="Beta-lactam/transpept-like"/>
</dbReference>
<evidence type="ECO:0000259" key="12">
    <source>
        <dbReference type="Pfam" id="PF00768"/>
    </source>
</evidence>
<feature type="domain" description="Peptidase S11 D-alanyl-D-alanine carboxypeptidase A N-terminal" evidence="12">
    <location>
        <begin position="79"/>
        <end position="292"/>
    </location>
</feature>
<keyword evidence="2 11" id="KW-0732">Signal</keyword>
<dbReference type="InterPro" id="IPR001967">
    <property type="entry name" value="Peptidase_S11_N"/>
</dbReference>
<feature type="chain" id="PRO_5039272182" evidence="11">
    <location>
        <begin position="19"/>
        <end position="329"/>
    </location>
</feature>
<dbReference type="OrthoDB" id="5241551at2"/>
<feature type="region of interest" description="Disordered" evidence="10">
    <location>
        <begin position="27"/>
        <end position="52"/>
    </location>
</feature>
<feature type="active site" description="Acyl-ester intermediate" evidence="7">
    <location>
        <position position="105"/>
    </location>
</feature>
<evidence type="ECO:0000313" key="13">
    <source>
        <dbReference type="EMBL" id="EHN12483.1"/>
    </source>
</evidence>
<evidence type="ECO:0000256" key="3">
    <source>
        <dbReference type="ARBA" id="ARBA00022801"/>
    </source>
</evidence>
<evidence type="ECO:0000256" key="2">
    <source>
        <dbReference type="ARBA" id="ARBA00022729"/>
    </source>
</evidence>
<feature type="active site" evidence="7">
    <location>
        <position position="161"/>
    </location>
</feature>
<keyword evidence="4" id="KW-0133">Cell shape</keyword>
<evidence type="ECO:0000256" key="11">
    <source>
        <dbReference type="SAM" id="SignalP"/>
    </source>
</evidence>
<dbReference type="PROSITE" id="PS51257">
    <property type="entry name" value="PROKAR_LIPOPROTEIN"/>
    <property type="match status" value="1"/>
</dbReference>
<dbReference type="EC" id="3.4.16.4" evidence="13"/>
<dbReference type="GO" id="GO:0006508">
    <property type="term" value="P:proteolysis"/>
    <property type="evidence" value="ECO:0007669"/>
    <property type="project" value="InterPro"/>
</dbReference>
<dbReference type="SUPFAM" id="SSF56601">
    <property type="entry name" value="beta-lactamase/transpeptidase-like"/>
    <property type="match status" value="1"/>
</dbReference>
<dbReference type="GO" id="GO:0008360">
    <property type="term" value="P:regulation of cell shape"/>
    <property type="evidence" value="ECO:0007669"/>
    <property type="project" value="UniProtKB-KW"/>
</dbReference>
<dbReference type="InterPro" id="IPR018044">
    <property type="entry name" value="Peptidase_S11"/>
</dbReference>
<dbReference type="Pfam" id="PF00768">
    <property type="entry name" value="Peptidase_S11"/>
    <property type="match status" value="1"/>
</dbReference>
<feature type="binding site" evidence="8">
    <location>
        <position position="275"/>
    </location>
    <ligand>
        <name>substrate</name>
    </ligand>
</feature>
<dbReference type="PRINTS" id="PR00725">
    <property type="entry name" value="DADACBPTASE1"/>
</dbReference>
<dbReference type="GO" id="GO:0071555">
    <property type="term" value="P:cell wall organization"/>
    <property type="evidence" value="ECO:0007669"/>
    <property type="project" value="UniProtKB-KW"/>
</dbReference>
<evidence type="ECO:0000256" key="5">
    <source>
        <dbReference type="ARBA" id="ARBA00022984"/>
    </source>
</evidence>
<evidence type="ECO:0000256" key="4">
    <source>
        <dbReference type="ARBA" id="ARBA00022960"/>
    </source>
</evidence>
<comment type="similarity">
    <text evidence="1 9">Belongs to the peptidase S11 family.</text>
</comment>
<gene>
    <name evidence="13" type="ORF">PAI11_06260</name>
</gene>
<evidence type="ECO:0000256" key="10">
    <source>
        <dbReference type="SAM" id="MobiDB-lite"/>
    </source>
</evidence>
<evidence type="ECO:0000256" key="8">
    <source>
        <dbReference type="PIRSR" id="PIRSR618044-2"/>
    </source>
</evidence>
<evidence type="ECO:0000256" key="1">
    <source>
        <dbReference type="ARBA" id="ARBA00007164"/>
    </source>
</evidence>
<protein>
    <submittedName>
        <fullName evidence="13">D-alanyl-D-alanine carboxypeptidase</fullName>
        <ecNumber evidence="13">3.4.16.4</ecNumber>
    </submittedName>
</protein>
<comment type="caution">
    <text evidence="13">The sequence shown here is derived from an EMBL/GenBank/DDBJ whole genome shotgun (WGS) entry which is preliminary data.</text>
</comment>
<evidence type="ECO:0000313" key="14">
    <source>
        <dbReference type="Proteomes" id="UP000005143"/>
    </source>
</evidence>
<evidence type="ECO:0000256" key="6">
    <source>
        <dbReference type="ARBA" id="ARBA00023316"/>
    </source>
</evidence>
<dbReference type="AlphaFoldDB" id="H0E1G4"/>
<name>H0E1G4_9ACTN</name>
<sequence length="329" mass="35655">MRRAWLILMLVGACAVLAGCGGSWSQSTASGDEAGGDEGAPPMQAANGPVDEPPLARPLRLRLAGARNAFPDPFRKPPRAALLFDLDSGEVLWRRSATRDLPIASVTKLMTALLVVAGSKPTDRVRITKQALAYRGSGVGLLPRHRTVQLETMLYGLLLASGNDAAIALAQHVSGTVPKFVERMNSQARALGLRCTRFDSPSGFEEVRLQRQARNRSCPADLAVLARAVLDRPRLARIVRTRMADRPFPIKGGRIQLYNHNPLLKARYPGTIGFKTGFTNVAGRSLVAGVERDVDGRRRRLGVVLLHSPDPGRQAKALLERGFRALGAR</sequence>
<keyword evidence="5" id="KW-0573">Peptidoglycan synthesis</keyword>
<keyword evidence="6" id="KW-0961">Cell wall biogenesis/degradation</keyword>
<dbReference type="GO" id="GO:0009002">
    <property type="term" value="F:serine-type D-Ala-D-Ala carboxypeptidase activity"/>
    <property type="evidence" value="ECO:0007669"/>
    <property type="project" value="UniProtKB-EC"/>
</dbReference>
<keyword evidence="14" id="KW-1185">Reference proteome</keyword>
<dbReference type="Proteomes" id="UP000005143">
    <property type="component" value="Unassembled WGS sequence"/>
</dbReference>
<keyword evidence="13" id="KW-0121">Carboxypeptidase</keyword>
<feature type="signal peptide" evidence="11">
    <location>
        <begin position="1"/>
        <end position="18"/>
    </location>
</feature>
<reference evidence="13 14" key="1">
    <citation type="journal article" date="2013" name="Biodegradation">
        <title>Quantitative proteomic analysis of ibuprofen-degrading Patulibacter sp. strain I11.</title>
        <authorList>
            <person name="Almeida B."/>
            <person name="Kjeldal H."/>
            <person name="Lolas I."/>
            <person name="Knudsen A.D."/>
            <person name="Carvalho G."/>
            <person name="Nielsen K.L."/>
            <person name="Barreto Crespo M.T."/>
            <person name="Stensballe A."/>
            <person name="Nielsen J.L."/>
        </authorList>
    </citation>
    <scope>NUCLEOTIDE SEQUENCE [LARGE SCALE GENOMIC DNA]</scope>
    <source>
        <strain evidence="13 14">I11</strain>
    </source>
</reference>
<proteinExistence type="inferred from homology"/>